<dbReference type="PROSITE" id="PS50887">
    <property type="entry name" value="GGDEF"/>
    <property type="match status" value="1"/>
</dbReference>
<evidence type="ECO:0000259" key="5">
    <source>
        <dbReference type="PROSITE" id="PS50112"/>
    </source>
</evidence>
<evidence type="ECO:0000259" key="6">
    <source>
        <dbReference type="PROSITE" id="PS50887"/>
    </source>
</evidence>
<dbReference type="CDD" id="cd00130">
    <property type="entry name" value="PAS"/>
    <property type="match status" value="1"/>
</dbReference>
<dbReference type="Gene3D" id="3.30.70.270">
    <property type="match status" value="1"/>
</dbReference>
<dbReference type="KEGG" id="xcb:XC_3829"/>
<dbReference type="SMART" id="SM00091">
    <property type="entry name" value="PAS"/>
    <property type="match status" value="2"/>
</dbReference>
<protein>
    <recommendedName>
        <fullName evidence="2">diguanylate cyclase</fullName>
        <ecNumber evidence="2">2.7.7.65</ecNumber>
    </recommendedName>
</protein>
<gene>
    <name evidence="7" type="ordered locus">XC_3829</name>
</gene>
<dbReference type="GO" id="GO:0043709">
    <property type="term" value="P:cell adhesion involved in single-species biofilm formation"/>
    <property type="evidence" value="ECO:0007669"/>
    <property type="project" value="TreeGrafter"/>
</dbReference>
<reference evidence="7 8" key="1">
    <citation type="journal article" date="2005" name="Genome Res.">
        <title>Comparative and functional genomic analyses of the pathogenicity of phytopathogen Xanthomonas campestris pv. campestris.</title>
        <authorList>
            <person name="Qian W."/>
            <person name="Jia Y."/>
            <person name="Ren S.X."/>
            <person name="He Y.Q."/>
            <person name="Feng J.X."/>
            <person name="Lu L.F."/>
            <person name="Sun Q."/>
            <person name="Ying G."/>
            <person name="Tang D.J."/>
            <person name="Tang H."/>
            <person name="Wu W."/>
            <person name="Hao P."/>
            <person name="Wang L."/>
            <person name="Jiang B.L."/>
            <person name="Zeng S."/>
            <person name="Gu W.Y."/>
            <person name="Lu G."/>
            <person name="Rong L."/>
            <person name="Tian Y."/>
            <person name="Yao Z."/>
            <person name="Fu G."/>
            <person name="Chen B."/>
            <person name="Fang R."/>
            <person name="Qiang B."/>
            <person name="Chen Z."/>
            <person name="Zhao G.P."/>
            <person name="Tang J.L."/>
            <person name="He C."/>
        </authorList>
    </citation>
    <scope>NUCLEOTIDE SEQUENCE [LARGE SCALE GENOMIC DNA]</scope>
    <source>
        <strain evidence="7 8">8004</strain>
    </source>
</reference>
<proteinExistence type="predicted"/>
<dbReference type="InterPro" id="IPR013656">
    <property type="entry name" value="PAS_4"/>
</dbReference>
<dbReference type="NCBIfam" id="TIGR00229">
    <property type="entry name" value="sensory_box"/>
    <property type="match status" value="2"/>
</dbReference>
<accession>A0A0H2XBD1</accession>
<dbReference type="InterPro" id="IPR029787">
    <property type="entry name" value="Nucleotide_cyclase"/>
</dbReference>
<evidence type="ECO:0000256" key="4">
    <source>
        <dbReference type="SAM" id="Coils"/>
    </source>
</evidence>
<evidence type="ECO:0000256" key="3">
    <source>
        <dbReference type="ARBA" id="ARBA00034247"/>
    </source>
</evidence>
<evidence type="ECO:0000313" key="7">
    <source>
        <dbReference type="EMBL" id="AAY50869.1"/>
    </source>
</evidence>
<evidence type="ECO:0000256" key="2">
    <source>
        <dbReference type="ARBA" id="ARBA00012528"/>
    </source>
</evidence>
<evidence type="ECO:0000256" key="1">
    <source>
        <dbReference type="ARBA" id="ARBA00001946"/>
    </source>
</evidence>
<feature type="domain" description="GGDEF" evidence="6">
    <location>
        <begin position="342"/>
        <end position="483"/>
    </location>
</feature>
<dbReference type="InterPro" id="IPR000014">
    <property type="entry name" value="PAS"/>
</dbReference>
<dbReference type="CDD" id="cd01949">
    <property type="entry name" value="GGDEF"/>
    <property type="match status" value="1"/>
</dbReference>
<dbReference type="Pfam" id="PF00990">
    <property type="entry name" value="GGDEF"/>
    <property type="match status" value="1"/>
</dbReference>
<feature type="domain" description="PAS" evidence="5">
    <location>
        <begin position="41"/>
        <end position="111"/>
    </location>
</feature>
<dbReference type="GO" id="GO:0005886">
    <property type="term" value="C:plasma membrane"/>
    <property type="evidence" value="ECO:0007669"/>
    <property type="project" value="TreeGrafter"/>
</dbReference>
<dbReference type="SMART" id="SM00267">
    <property type="entry name" value="GGDEF"/>
    <property type="match status" value="1"/>
</dbReference>
<dbReference type="Gene3D" id="3.30.450.20">
    <property type="entry name" value="PAS domain"/>
    <property type="match status" value="2"/>
</dbReference>
<dbReference type="GO" id="GO:0052621">
    <property type="term" value="F:diguanylate cyclase activity"/>
    <property type="evidence" value="ECO:0007669"/>
    <property type="project" value="UniProtKB-EC"/>
</dbReference>
<dbReference type="NCBIfam" id="TIGR00254">
    <property type="entry name" value="GGDEF"/>
    <property type="match status" value="1"/>
</dbReference>
<keyword evidence="4" id="KW-0175">Coiled coil</keyword>
<dbReference type="SUPFAM" id="SSF55785">
    <property type="entry name" value="PYP-like sensor domain (PAS domain)"/>
    <property type="match status" value="2"/>
</dbReference>
<dbReference type="InterPro" id="IPR035965">
    <property type="entry name" value="PAS-like_dom_sf"/>
</dbReference>
<dbReference type="HOGENOM" id="CLU_537404_0_0_6"/>
<name>A0A0H2XBD1_XANC8</name>
<organism evidence="7 8">
    <name type="scientific">Xanthomonas campestris pv. campestris (strain 8004)</name>
    <dbReference type="NCBI Taxonomy" id="314565"/>
    <lineage>
        <taxon>Bacteria</taxon>
        <taxon>Pseudomonadati</taxon>
        <taxon>Pseudomonadota</taxon>
        <taxon>Gammaproteobacteria</taxon>
        <taxon>Lysobacterales</taxon>
        <taxon>Lysobacteraceae</taxon>
        <taxon>Xanthomonas</taxon>
    </lineage>
</organism>
<comment type="catalytic activity">
    <reaction evidence="3">
        <text>2 GTP = 3',3'-c-di-GMP + 2 diphosphate</text>
        <dbReference type="Rhea" id="RHEA:24898"/>
        <dbReference type="ChEBI" id="CHEBI:33019"/>
        <dbReference type="ChEBI" id="CHEBI:37565"/>
        <dbReference type="ChEBI" id="CHEBI:58805"/>
        <dbReference type="EC" id="2.7.7.65"/>
    </reaction>
</comment>
<evidence type="ECO:0000313" key="8">
    <source>
        <dbReference type="Proteomes" id="UP000000420"/>
    </source>
</evidence>
<dbReference type="EMBL" id="CP000050">
    <property type="protein sequence ID" value="AAY50869.1"/>
    <property type="molecule type" value="Genomic_DNA"/>
</dbReference>
<sequence length="483" mass="53133">MHRGGWRLPASWVLAQRRWLAAPVRCTPEPAVADAPMPQHPLAHLHDIVHDNSDWIWEVDAQARYTFCSRACERLLGYTPEQILGRTPFDLMEPAEAARVGVAFAEIVAARRPFQGLLNRNVRADGRTVMLETSGIPLFDAQGALRGYRGIDRDVTPIAGGPDDSATNQRLFQLEALYAAAPVALCLINHAARYLAVNEAMAGIAGRSVQEMIGMRVAEVFPQAAADQADAFATLAAGHDVPDQVFDWQDRSYHVRVRGVRDLEGRLIALTTALTDISEHLRVQWRLTKTTEALAEANRQLEQANAQLLGAARNDHLTGLANRRGFDRAFERLLPAVRDGTRGASVLMLDVDYFKQYNDRYGHPQGDQCLRDIAAALRSVVTRGEDVVARYGGEEFALLLPDTDLPGAAEVARRLQERLAAMPISHAGSPCARITVSIGVTALQPQECQVQDARVREAVMARADRALYQAKNQGRNRVALAPV</sequence>
<dbReference type="Proteomes" id="UP000000420">
    <property type="component" value="Chromosome"/>
</dbReference>
<dbReference type="InterPro" id="IPR050469">
    <property type="entry name" value="Diguanylate_Cyclase"/>
</dbReference>
<dbReference type="AlphaFoldDB" id="A0A0H2XBD1"/>
<dbReference type="SMR" id="A0A0H2XBD1"/>
<dbReference type="GO" id="GO:1902201">
    <property type="term" value="P:negative regulation of bacterial-type flagellum-dependent cell motility"/>
    <property type="evidence" value="ECO:0007669"/>
    <property type="project" value="TreeGrafter"/>
</dbReference>
<comment type="cofactor">
    <cofactor evidence="1">
        <name>Mg(2+)</name>
        <dbReference type="ChEBI" id="CHEBI:18420"/>
    </cofactor>
</comment>
<dbReference type="SUPFAM" id="SSF55073">
    <property type="entry name" value="Nucleotide cyclase"/>
    <property type="match status" value="1"/>
</dbReference>
<dbReference type="InterPro" id="IPR000160">
    <property type="entry name" value="GGDEF_dom"/>
</dbReference>
<feature type="coiled-coil region" evidence="4">
    <location>
        <begin position="287"/>
        <end position="314"/>
    </location>
</feature>
<dbReference type="EC" id="2.7.7.65" evidence="2"/>
<dbReference type="FunFam" id="3.30.70.270:FF:000001">
    <property type="entry name" value="Diguanylate cyclase domain protein"/>
    <property type="match status" value="1"/>
</dbReference>
<dbReference type="PANTHER" id="PTHR45138">
    <property type="entry name" value="REGULATORY COMPONENTS OF SENSORY TRANSDUCTION SYSTEM"/>
    <property type="match status" value="1"/>
</dbReference>
<dbReference type="InterPro" id="IPR043128">
    <property type="entry name" value="Rev_trsase/Diguanyl_cyclase"/>
</dbReference>
<dbReference type="PROSITE" id="PS50112">
    <property type="entry name" value="PAS"/>
    <property type="match status" value="1"/>
</dbReference>
<dbReference type="PANTHER" id="PTHR45138:SF9">
    <property type="entry name" value="DIGUANYLATE CYCLASE DGCM-RELATED"/>
    <property type="match status" value="1"/>
</dbReference>
<dbReference type="Pfam" id="PF08448">
    <property type="entry name" value="PAS_4"/>
    <property type="match status" value="2"/>
</dbReference>